<dbReference type="InterPro" id="IPR002347">
    <property type="entry name" value="SDR_fam"/>
</dbReference>
<dbReference type="Gene3D" id="3.40.50.720">
    <property type="entry name" value="NAD(P)-binding Rossmann-like Domain"/>
    <property type="match status" value="1"/>
</dbReference>
<reference evidence="2" key="1">
    <citation type="submission" date="2018-01" db="EMBL/GenBank/DDBJ databases">
        <authorList>
            <consortium name="Urmite Genomes"/>
        </authorList>
    </citation>
    <scope>NUCLEOTIDE SEQUENCE [LARGE SCALE GENOMIC DNA]</scope>
    <source>
        <strain evidence="2">AFP003</strain>
    </source>
</reference>
<proteinExistence type="predicted"/>
<name>A0A2K4YH07_9MYCO</name>
<evidence type="ECO:0000313" key="2">
    <source>
        <dbReference type="EMBL" id="SOX56075.1"/>
    </source>
</evidence>
<feature type="non-terminal residue" evidence="2">
    <location>
        <position position="1"/>
    </location>
</feature>
<organism evidence="2 3">
    <name type="scientific">Mycobacterium ahvazicum</name>
    <dbReference type="NCBI Taxonomy" id="1964395"/>
    <lineage>
        <taxon>Bacteria</taxon>
        <taxon>Bacillati</taxon>
        <taxon>Actinomycetota</taxon>
        <taxon>Actinomycetes</taxon>
        <taxon>Mycobacteriales</taxon>
        <taxon>Mycobacteriaceae</taxon>
        <taxon>Mycobacterium</taxon>
        <taxon>Mycobacterium simiae complex</taxon>
    </lineage>
</organism>
<dbReference type="Pfam" id="PF00106">
    <property type="entry name" value="adh_short"/>
    <property type="match status" value="1"/>
</dbReference>
<gene>
    <name evidence="2" type="ORF">MAAFP003_4771</name>
</gene>
<dbReference type="Proteomes" id="UP000236318">
    <property type="component" value="Unassembled WGS sequence"/>
</dbReference>
<dbReference type="SUPFAM" id="SSF51735">
    <property type="entry name" value="NAD(P)-binding Rossmann-fold domains"/>
    <property type="match status" value="1"/>
</dbReference>
<evidence type="ECO:0000256" key="1">
    <source>
        <dbReference type="ARBA" id="ARBA00023002"/>
    </source>
</evidence>
<sequence>VKTIVITGATAGIGLHSAEQLGAAGHHLVLIARSEAKLATAAARVRAAGAVHVDTVVADFQSLRAVDAAARVVLDSCDRLDVLINNAGGLFGHRTVTRDGYEATFGVNHLAGYLLTERLKPLLIHSAPARVVITASSGHSHGSIDFDDLHFQHHYDSFKAYYRSKLANVLYMRALAAELDGKGVTANALHPGMVATDIWDSTPALARPLVAAVKRVAMLTPAQGGARITHVAVEPRLDNVTGAYFNRNRIKQPSKLARDAALGAQLCRVSDQLTGIDRNPIR</sequence>
<keyword evidence="3" id="KW-1185">Reference proteome</keyword>
<dbReference type="GO" id="GO:0016491">
    <property type="term" value="F:oxidoreductase activity"/>
    <property type="evidence" value="ECO:0007669"/>
    <property type="project" value="UniProtKB-KW"/>
</dbReference>
<keyword evidence="1" id="KW-0560">Oxidoreductase</keyword>
<dbReference type="AlphaFoldDB" id="A0A2K4YH07"/>
<dbReference type="EMBL" id="FXEG02000005">
    <property type="protein sequence ID" value="SOX56075.1"/>
    <property type="molecule type" value="Genomic_DNA"/>
</dbReference>
<comment type="caution">
    <text evidence="2">The sequence shown here is derived from an EMBL/GenBank/DDBJ whole genome shotgun (WGS) entry which is preliminary data.</text>
</comment>
<dbReference type="PANTHER" id="PTHR43157:SF31">
    <property type="entry name" value="PHOSPHATIDYLINOSITOL-GLYCAN BIOSYNTHESIS CLASS F PROTEIN"/>
    <property type="match status" value="1"/>
</dbReference>
<dbReference type="PANTHER" id="PTHR43157">
    <property type="entry name" value="PHOSPHATIDYLINOSITOL-GLYCAN BIOSYNTHESIS CLASS F PROTEIN-RELATED"/>
    <property type="match status" value="1"/>
</dbReference>
<evidence type="ECO:0000313" key="3">
    <source>
        <dbReference type="Proteomes" id="UP000236318"/>
    </source>
</evidence>
<dbReference type="InterPro" id="IPR036291">
    <property type="entry name" value="NAD(P)-bd_dom_sf"/>
</dbReference>
<dbReference type="PRINTS" id="PR00081">
    <property type="entry name" value="GDHRDH"/>
</dbReference>
<protein>
    <submittedName>
        <fullName evidence="2">KR domain-containing protein</fullName>
    </submittedName>
</protein>
<accession>A0A2K4YH07</accession>